<accession>A0AAP0FVK4</accession>
<comment type="caution">
    <text evidence="1">The sequence shown here is derived from an EMBL/GenBank/DDBJ whole genome shotgun (WGS) entry which is preliminary data.</text>
</comment>
<dbReference type="Proteomes" id="UP001418222">
    <property type="component" value="Unassembled WGS sequence"/>
</dbReference>
<sequence>MPTIPLLTASHAYDSFANRKLLAIPPVFASPLLLQSSTTSSPPTTMNYSPSPSINIQSSTAFDTDFAHSVASQHPLPAFPQTNILPSRSSHCRSFSILTPSPLHFNPCSTIATFDTSLLPPSTFITHVEPTSLRSLPLGSTLLEGIER</sequence>
<dbReference type="AlphaFoldDB" id="A0AAP0FVK4"/>
<keyword evidence="2" id="KW-1185">Reference proteome</keyword>
<organism evidence="1 2">
    <name type="scientific">Platanthera zijinensis</name>
    <dbReference type="NCBI Taxonomy" id="2320716"/>
    <lineage>
        <taxon>Eukaryota</taxon>
        <taxon>Viridiplantae</taxon>
        <taxon>Streptophyta</taxon>
        <taxon>Embryophyta</taxon>
        <taxon>Tracheophyta</taxon>
        <taxon>Spermatophyta</taxon>
        <taxon>Magnoliopsida</taxon>
        <taxon>Liliopsida</taxon>
        <taxon>Asparagales</taxon>
        <taxon>Orchidaceae</taxon>
        <taxon>Orchidoideae</taxon>
        <taxon>Orchideae</taxon>
        <taxon>Orchidinae</taxon>
        <taxon>Platanthera</taxon>
    </lineage>
</organism>
<proteinExistence type="predicted"/>
<reference evidence="1 2" key="1">
    <citation type="journal article" date="2022" name="Nat. Plants">
        <title>Genomes of leafy and leafless Platanthera orchids illuminate the evolution of mycoheterotrophy.</title>
        <authorList>
            <person name="Li M.H."/>
            <person name="Liu K.W."/>
            <person name="Li Z."/>
            <person name="Lu H.C."/>
            <person name="Ye Q.L."/>
            <person name="Zhang D."/>
            <person name="Wang J.Y."/>
            <person name="Li Y.F."/>
            <person name="Zhong Z.M."/>
            <person name="Liu X."/>
            <person name="Yu X."/>
            <person name="Liu D.K."/>
            <person name="Tu X.D."/>
            <person name="Liu B."/>
            <person name="Hao Y."/>
            <person name="Liao X.Y."/>
            <person name="Jiang Y.T."/>
            <person name="Sun W.H."/>
            <person name="Chen J."/>
            <person name="Chen Y.Q."/>
            <person name="Ai Y."/>
            <person name="Zhai J.W."/>
            <person name="Wu S.S."/>
            <person name="Zhou Z."/>
            <person name="Hsiao Y.Y."/>
            <person name="Wu W.L."/>
            <person name="Chen Y.Y."/>
            <person name="Lin Y.F."/>
            <person name="Hsu J.L."/>
            <person name="Li C.Y."/>
            <person name="Wang Z.W."/>
            <person name="Zhao X."/>
            <person name="Zhong W.Y."/>
            <person name="Ma X.K."/>
            <person name="Ma L."/>
            <person name="Huang J."/>
            <person name="Chen G.Z."/>
            <person name="Huang M.Z."/>
            <person name="Huang L."/>
            <person name="Peng D.H."/>
            <person name="Luo Y.B."/>
            <person name="Zou S.Q."/>
            <person name="Chen S.P."/>
            <person name="Lan S."/>
            <person name="Tsai W.C."/>
            <person name="Van de Peer Y."/>
            <person name="Liu Z.J."/>
        </authorList>
    </citation>
    <scope>NUCLEOTIDE SEQUENCE [LARGE SCALE GENOMIC DNA]</scope>
    <source>
        <strain evidence="1">Lor287</strain>
    </source>
</reference>
<name>A0AAP0FVK4_9ASPA</name>
<evidence type="ECO:0000313" key="1">
    <source>
        <dbReference type="EMBL" id="KAK8918540.1"/>
    </source>
</evidence>
<protein>
    <submittedName>
        <fullName evidence="1">Uncharacterized protein</fullName>
    </submittedName>
</protein>
<evidence type="ECO:0000313" key="2">
    <source>
        <dbReference type="Proteomes" id="UP001418222"/>
    </source>
</evidence>
<dbReference type="EMBL" id="JBBWWQ010000019">
    <property type="protein sequence ID" value="KAK8918540.1"/>
    <property type="molecule type" value="Genomic_DNA"/>
</dbReference>
<gene>
    <name evidence="1" type="ORF">KSP39_PZI022058</name>
</gene>